<gene>
    <name evidence="2" type="ORF">B5D80_17835</name>
</gene>
<name>A0A246RK27_9ACTN</name>
<dbReference type="InterPro" id="IPR052514">
    <property type="entry name" value="SAM-dependent_MTase"/>
</dbReference>
<protein>
    <recommendedName>
        <fullName evidence="1">Methyltransferase FkbM domain-containing protein</fullName>
    </recommendedName>
</protein>
<dbReference type="EMBL" id="MZMV01000028">
    <property type="protein sequence ID" value="OWV05650.1"/>
    <property type="molecule type" value="Genomic_DNA"/>
</dbReference>
<dbReference type="Gene3D" id="3.40.50.150">
    <property type="entry name" value="Vaccinia Virus protein VP39"/>
    <property type="match status" value="1"/>
</dbReference>
<feature type="domain" description="Methyltransferase FkbM" evidence="1">
    <location>
        <begin position="50"/>
        <end position="218"/>
    </location>
</feature>
<sequence>MVTELRPFTLDDRLTVWAPYEAEARWQYDEIFSHRCYDGVQIEPDGIVIDVGANIGLFTLFLKRKFPDARVRAFEPMPQLAQALRRNIEEQQLDAVSVNQRALGTRQERAVFEYYPLAPGNSTRYPADKELQIAVLSHEAPEEFIRSHYRAEPVAVQVDRLSDHLAPDEHVGLVKIDVEGAELDVLHGIDHHHWGLIDQFLLEVQDLDGRLAAVTALLEAHDFTVAVEPSPLIPPEIRTFLVAAVRQAP</sequence>
<comment type="caution">
    <text evidence="2">The sequence shown here is derived from an EMBL/GenBank/DDBJ whole genome shotgun (WGS) entry which is preliminary data.</text>
</comment>
<dbReference type="SUPFAM" id="SSF53335">
    <property type="entry name" value="S-adenosyl-L-methionine-dependent methyltransferases"/>
    <property type="match status" value="1"/>
</dbReference>
<dbReference type="NCBIfam" id="TIGR01444">
    <property type="entry name" value="fkbM_fam"/>
    <property type="match status" value="1"/>
</dbReference>
<evidence type="ECO:0000313" key="2">
    <source>
        <dbReference type="EMBL" id="OWV05650.1"/>
    </source>
</evidence>
<dbReference type="PANTHER" id="PTHR34203:SF15">
    <property type="entry name" value="SLL1173 PROTEIN"/>
    <property type="match status" value="1"/>
</dbReference>
<dbReference type="AlphaFoldDB" id="A0A246RK27"/>
<dbReference type="InterPro" id="IPR029063">
    <property type="entry name" value="SAM-dependent_MTases_sf"/>
</dbReference>
<accession>A0A246RK27</accession>
<organism evidence="2 3">
    <name type="scientific">Micromonospora wenchangensis</name>
    <dbReference type="NCBI Taxonomy" id="1185415"/>
    <lineage>
        <taxon>Bacteria</taxon>
        <taxon>Bacillati</taxon>
        <taxon>Actinomycetota</taxon>
        <taxon>Actinomycetes</taxon>
        <taxon>Micromonosporales</taxon>
        <taxon>Micromonosporaceae</taxon>
        <taxon>Micromonospora</taxon>
    </lineage>
</organism>
<reference evidence="2 3" key="1">
    <citation type="submission" date="2017-03" db="EMBL/GenBank/DDBJ databases">
        <title>Whole genome sequence of Micromonospora wenchangensis, isolated from mangrove soil.</title>
        <authorList>
            <person name="Yang H."/>
        </authorList>
    </citation>
    <scope>NUCLEOTIDE SEQUENCE [LARGE SCALE GENOMIC DNA]</scope>
    <source>
        <strain evidence="2 3">CCTCC AA 2012002</strain>
    </source>
</reference>
<keyword evidence="3" id="KW-1185">Reference proteome</keyword>
<dbReference type="InterPro" id="IPR006342">
    <property type="entry name" value="FkbM_mtfrase"/>
</dbReference>
<evidence type="ECO:0000313" key="3">
    <source>
        <dbReference type="Proteomes" id="UP000197174"/>
    </source>
</evidence>
<evidence type="ECO:0000259" key="1">
    <source>
        <dbReference type="Pfam" id="PF05050"/>
    </source>
</evidence>
<dbReference type="Pfam" id="PF05050">
    <property type="entry name" value="Methyltransf_21"/>
    <property type="match status" value="1"/>
</dbReference>
<proteinExistence type="predicted"/>
<dbReference type="Proteomes" id="UP000197174">
    <property type="component" value="Unassembled WGS sequence"/>
</dbReference>
<dbReference type="PANTHER" id="PTHR34203">
    <property type="entry name" value="METHYLTRANSFERASE, FKBM FAMILY PROTEIN"/>
    <property type="match status" value="1"/>
</dbReference>